<keyword evidence="2" id="KW-1185">Reference proteome</keyword>
<name>A0A560HC19_9PROT</name>
<evidence type="ECO:0000313" key="1">
    <source>
        <dbReference type="EMBL" id="TWB43907.1"/>
    </source>
</evidence>
<protein>
    <submittedName>
        <fullName evidence="1">YD repeat-containing protein</fullName>
    </submittedName>
</protein>
<evidence type="ECO:0000313" key="2">
    <source>
        <dbReference type="Proteomes" id="UP000315751"/>
    </source>
</evidence>
<reference evidence="1 2" key="1">
    <citation type="submission" date="2019-06" db="EMBL/GenBank/DDBJ databases">
        <title>Genomic Encyclopedia of Type Strains, Phase IV (KMG-V): Genome sequencing to study the core and pangenomes of soil and plant-associated prokaryotes.</title>
        <authorList>
            <person name="Whitman W."/>
        </authorList>
    </citation>
    <scope>NUCLEOTIDE SEQUENCE [LARGE SCALE GENOMIC DNA]</scope>
    <source>
        <strain evidence="1 2">BR 11622</strain>
    </source>
</reference>
<comment type="caution">
    <text evidence="1">The sequence shown here is derived from an EMBL/GenBank/DDBJ whole genome shotgun (WGS) entry which is preliminary data.</text>
</comment>
<gene>
    <name evidence="1" type="ORF">FBZ90_104295</name>
</gene>
<proteinExistence type="predicted"/>
<accession>A0A560HC19</accession>
<dbReference type="Proteomes" id="UP000315751">
    <property type="component" value="Unassembled WGS sequence"/>
</dbReference>
<dbReference type="EMBL" id="VITR01000004">
    <property type="protein sequence ID" value="TWB43907.1"/>
    <property type="molecule type" value="Genomic_DNA"/>
</dbReference>
<dbReference type="AlphaFoldDB" id="A0A560HC19"/>
<organism evidence="1 2">
    <name type="scientific">Nitrospirillum amazonense</name>
    <dbReference type="NCBI Taxonomy" id="28077"/>
    <lineage>
        <taxon>Bacteria</taxon>
        <taxon>Pseudomonadati</taxon>
        <taxon>Pseudomonadota</taxon>
        <taxon>Alphaproteobacteria</taxon>
        <taxon>Rhodospirillales</taxon>
        <taxon>Azospirillaceae</taxon>
        <taxon>Nitrospirillum</taxon>
    </lineage>
</organism>
<sequence length="683" mass="73313">MLNWTMGKVSRVNGMSTGRMAWFRMGGRGVSGALSVALLAMLCGGGAPAPAYAQTKMSPLTLQAPEVDAIDENFVSAQTGKTHFSIKAVALGDVAFSPTTVAGLYFQYGGAIADNNYGYIVNCNPPTGYQTYGGVFQCTAPSPGPSLQVIHGEERAIFILNTSTGAYAPASNDGSSFTDGGGTCTWTKRDGTQISYVGFHVSGNPLCQSNNISKITYPDGRILTYYYHGAFSTADVNGQSPILSIASNSGYLLKYTYPSTPTYGGESSVTAINRAYETCDPAALSCSLVNPWPTATLSWQIKTVSTSDNFVSLGTSYNPYHHYIFTITDQGSRNYVFELDSYSRVISYQPPQATAPMYYYSLCNVLSDGDTLQNCFGRAKWNANKTPSDPTSQPVSQYFDMVSSSTKNGQTWTYSFNPSLGSYPAPSSWKHTVSSPLGTTITANGNGTPGTEQVYQQGPISSVTLYDGTTYAYEGSWRNYVSRATTPSGKVTGYGYDSRGNLQTITETPYSVSGSSAPTITRSATYPSPCGYIVSCNKPTSVVDGNNNQTDYTYYDTTHGGIRTMTGPAVNGVRPQTRYFYAQRRAWYRNASGVMLPDSGYIWVLTSTSVCKTGAASGDGCANSGDEIRTTYDYGPDSGPNNLLLRGVVVDDGGLSLRTCYTYDMYSRKISETKPRAGLGSCS</sequence>